<sequence length="621" mass="64681">MTGYPLSGGTPLRHCEESDNTGHSSTTIGRAVPEGPPSSIVRRMPPSHATDRWTGARHGLPTAYSPAALIVLGLGVMIGAGIFSIAGRQAATMAGPGVILSFMIAGITSLLVAFCFAELSSAMPTSGSAYTFTYVIFGEVWAWIVGWALVMELLLATAVVARAWSLYAAQMLSDLGVLIPEPVSGVVGQDTGFDLFTLFILLLLTGVVALGARVGLRALWIIVVAKLVAIGAVIVVGALHFDQRNLAAIPVPAVPAGKAEDTLHSPLLGIVFGQTGAFGWFGIFAASAAITFAYIGFDVVATAAEEAKDAPRSIPKGIIRGLVITTVVYIAVGVVMVGMTPYDKIDVDAPLANAFRQAGEGFMVHVINIGAVLGLTTVVLVLMVGLTRVVFSMARDGLIPRPLSKINRSYHSPTRATLLIGGLAIVLAEFVPVLTLEPLVVIGTLFVFVAVACGVIRMRRTMPDLPRGFRVPLFPGVPIASIVASLWLMVNLQLVTWLYFIAWMAVGVLVYLAYGRRNSVLADMLRPLPEPSPYPAWSPADGPAPGYGPGRQPGHGREPAPGYGRSPGPYPGYGPGPGGDPGYGPGPDAAPGYGPGPAGPGYGPPGPGDAGGPGPRGRHRR</sequence>
<dbReference type="EMBL" id="BAAAVI010000001">
    <property type="protein sequence ID" value="GAA2844082.1"/>
    <property type="molecule type" value="Genomic_DNA"/>
</dbReference>
<dbReference type="PANTHER" id="PTHR43243">
    <property type="entry name" value="INNER MEMBRANE TRANSPORTER YGJI-RELATED"/>
    <property type="match status" value="1"/>
</dbReference>
<feature type="transmembrane region" description="Helical" evidence="7">
    <location>
        <begin position="277"/>
        <end position="297"/>
    </location>
</feature>
<feature type="transmembrane region" description="Helical" evidence="7">
    <location>
        <begin position="362"/>
        <end position="391"/>
    </location>
</feature>
<evidence type="ECO:0000256" key="6">
    <source>
        <dbReference type="SAM" id="MobiDB-lite"/>
    </source>
</evidence>
<gene>
    <name evidence="8" type="ORF">GCM10010517_00110</name>
</gene>
<dbReference type="PANTHER" id="PTHR43243:SF4">
    <property type="entry name" value="CATIONIC AMINO ACID TRANSPORTER 4"/>
    <property type="match status" value="1"/>
</dbReference>
<protein>
    <recommendedName>
        <fullName evidence="10">Amino acid permease</fullName>
    </recommendedName>
</protein>
<feature type="transmembrane region" description="Helical" evidence="7">
    <location>
        <begin position="140"/>
        <end position="164"/>
    </location>
</feature>
<keyword evidence="3 7" id="KW-0812">Transmembrane</keyword>
<evidence type="ECO:0000256" key="2">
    <source>
        <dbReference type="ARBA" id="ARBA00022448"/>
    </source>
</evidence>
<dbReference type="InterPro" id="IPR002293">
    <property type="entry name" value="AA/rel_permease1"/>
</dbReference>
<feature type="transmembrane region" description="Helical" evidence="7">
    <location>
        <begin position="195"/>
        <end position="212"/>
    </location>
</feature>
<evidence type="ECO:0000313" key="8">
    <source>
        <dbReference type="EMBL" id="GAA2844082.1"/>
    </source>
</evidence>
<accession>A0ABP6I4F5</accession>
<evidence type="ECO:0000256" key="7">
    <source>
        <dbReference type="SAM" id="Phobius"/>
    </source>
</evidence>
<keyword evidence="9" id="KW-1185">Reference proteome</keyword>
<evidence type="ECO:0000256" key="4">
    <source>
        <dbReference type="ARBA" id="ARBA00022989"/>
    </source>
</evidence>
<feature type="transmembrane region" description="Helical" evidence="7">
    <location>
        <begin position="67"/>
        <end position="86"/>
    </location>
</feature>
<evidence type="ECO:0000256" key="3">
    <source>
        <dbReference type="ARBA" id="ARBA00022692"/>
    </source>
</evidence>
<feature type="compositionally biased region" description="Gly residues" evidence="6">
    <location>
        <begin position="575"/>
        <end position="585"/>
    </location>
</feature>
<feature type="transmembrane region" description="Helical" evidence="7">
    <location>
        <begin position="412"/>
        <end position="433"/>
    </location>
</feature>
<dbReference type="Pfam" id="PF13520">
    <property type="entry name" value="AA_permease_2"/>
    <property type="match status" value="1"/>
</dbReference>
<organism evidence="8 9">
    <name type="scientific">Streptosporangium fragile</name>
    <dbReference type="NCBI Taxonomy" id="46186"/>
    <lineage>
        <taxon>Bacteria</taxon>
        <taxon>Bacillati</taxon>
        <taxon>Actinomycetota</taxon>
        <taxon>Actinomycetes</taxon>
        <taxon>Streptosporangiales</taxon>
        <taxon>Streptosporangiaceae</taxon>
        <taxon>Streptosporangium</taxon>
    </lineage>
</organism>
<evidence type="ECO:0000256" key="5">
    <source>
        <dbReference type="ARBA" id="ARBA00023136"/>
    </source>
</evidence>
<keyword evidence="5 7" id="KW-0472">Membrane</keyword>
<dbReference type="Gene3D" id="1.20.1740.10">
    <property type="entry name" value="Amino acid/polyamine transporter I"/>
    <property type="match status" value="1"/>
</dbReference>
<feature type="transmembrane region" description="Helical" evidence="7">
    <location>
        <begin position="98"/>
        <end position="119"/>
    </location>
</feature>
<keyword evidence="2" id="KW-0813">Transport</keyword>
<feature type="transmembrane region" description="Helical" evidence="7">
    <location>
        <begin position="496"/>
        <end position="514"/>
    </location>
</feature>
<feature type="region of interest" description="Disordered" evidence="6">
    <location>
        <begin position="536"/>
        <end position="621"/>
    </location>
</feature>
<feature type="transmembrane region" description="Helical" evidence="7">
    <location>
        <begin position="219"/>
        <end position="241"/>
    </location>
</feature>
<keyword evidence="4 7" id="KW-1133">Transmembrane helix</keyword>
<feature type="transmembrane region" description="Helical" evidence="7">
    <location>
        <begin position="469"/>
        <end position="490"/>
    </location>
</feature>
<feature type="region of interest" description="Disordered" evidence="6">
    <location>
        <begin position="1"/>
        <end position="52"/>
    </location>
</feature>
<feature type="transmembrane region" description="Helical" evidence="7">
    <location>
        <begin position="439"/>
        <end position="457"/>
    </location>
</feature>
<feature type="transmembrane region" description="Helical" evidence="7">
    <location>
        <begin position="318"/>
        <end position="342"/>
    </location>
</feature>
<evidence type="ECO:0000313" key="9">
    <source>
        <dbReference type="Proteomes" id="UP001500831"/>
    </source>
</evidence>
<dbReference type="Proteomes" id="UP001500831">
    <property type="component" value="Unassembled WGS sequence"/>
</dbReference>
<comment type="caution">
    <text evidence="8">The sequence shown here is derived from an EMBL/GenBank/DDBJ whole genome shotgun (WGS) entry which is preliminary data.</text>
</comment>
<name>A0ABP6I4F5_9ACTN</name>
<reference evidence="9" key="1">
    <citation type="journal article" date="2019" name="Int. J. Syst. Evol. Microbiol.">
        <title>The Global Catalogue of Microorganisms (GCM) 10K type strain sequencing project: providing services to taxonomists for standard genome sequencing and annotation.</title>
        <authorList>
            <consortium name="The Broad Institute Genomics Platform"/>
            <consortium name="The Broad Institute Genome Sequencing Center for Infectious Disease"/>
            <person name="Wu L."/>
            <person name="Ma J."/>
        </authorList>
    </citation>
    <scope>NUCLEOTIDE SEQUENCE [LARGE SCALE GENOMIC DNA]</scope>
    <source>
        <strain evidence="9">JCM 6242</strain>
    </source>
</reference>
<evidence type="ECO:0008006" key="10">
    <source>
        <dbReference type="Google" id="ProtNLM"/>
    </source>
</evidence>
<proteinExistence type="predicted"/>
<comment type="subcellular location">
    <subcellularLocation>
        <location evidence="1">Membrane</location>
        <topology evidence="1">Multi-pass membrane protein</topology>
    </subcellularLocation>
</comment>
<evidence type="ECO:0000256" key="1">
    <source>
        <dbReference type="ARBA" id="ARBA00004141"/>
    </source>
</evidence>